<keyword evidence="3" id="KW-1185">Reference proteome</keyword>
<dbReference type="InterPro" id="IPR000073">
    <property type="entry name" value="AB_hydrolase_1"/>
</dbReference>
<dbReference type="PRINTS" id="PR00111">
    <property type="entry name" value="ABHYDROLASE"/>
</dbReference>
<dbReference type="PANTHER" id="PTHR43689">
    <property type="entry name" value="HYDROLASE"/>
    <property type="match status" value="1"/>
</dbReference>
<evidence type="ECO:0000313" key="3">
    <source>
        <dbReference type="Proteomes" id="UP000218437"/>
    </source>
</evidence>
<dbReference type="SUPFAM" id="SSF53474">
    <property type="entry name" value="alpha/beta-Hydrolases"/>
    <property type="match status" value="1"/>
</dbReference>
<evidence type="ECO:0000259" key="1">
    <source>
        <dbReference type="Pfam" id="PF00561"/>
    </source>
</evidence>
<feature type="domain" description="AB hydrolase-1" evidence="1">
    <location>
        <begin position="58"/>
        <end position="237"/>
    </location>
</feature>
<dbReference type="KEGG" id="jsv:CNX70_17585"/>
<sequence>MPLDKNFHHPVPGLSLNNTTIRLVCIPGTLCDERLWSRLAPALGDAFQLQHVPLHQARTRAQMQSMIASHSAPQAHLVGFSLGAYLALEHALAHPQRVQSLTLIANSAQGLLPAEISARQRIVAMLERNAYAGITRQRLRELLHPSHLDDTAITGLIQQMGLDLGKDVLLAQFLTTINRPDLMARLPELDFPVLIVGAEDDKLVHPDDLRAMAARLPQATLHLLKDNTGHMIPLEAPGALAEAMRAHLEAAGNFNDNDGHRAMPQPFSQNP</sequence>
<keyword evidence="2" id="KW-0378">Hydrolase</keyword>
<dbReference type="InterPro" id="IPR029058">
    <property type="entry name" value="AB_hydrolase_fold"/>
</dbReference>
<dbReference type="EMBL" id="CP023422">
    <property type="protein sequence ID" value="ATD61770.1"/>
    <property type="molecule type" value="Genomic_DNA"/>
</dbReference>
<dbReference type="Pfam" id="PF00561">
    <property type="entry name" value="Abhydrolase_1"/>
    <property type="match status" value="1"/>
</dbReference>
<reference evidence="2 3" key="1">
    <citation type="submission" date="2017-09" db="EMBL/GenBank/DDBJ databases">
        <title>Complete genome sequence of Janthinobacterium svalbardensis PAMC 27463.</title>
        <authorList>
            <person name="Cho Y.-J."/>
            <person name="Cho A."/>
            <person name="Kim O.-S."/>
            <person name="Lee J.-I."/>
        </authorList>
    </citation>
    <scope>NUCLEOTIDE SEQUENCE [LARGE SCALE GENOMIC DNA]</scope>
    <source>
        <strain evidence="2 3">PAMC 27463</strain>
    </source>
</reference>
<dbReference type="RefSeq" id="WP_096235772.1">
    <property type="nucleotide sequence ID" value="NZ_CP023422.1"/>
</dbReference>
<name>A0A290WY24_9BURK</name>
<proteinExistence type="predicted"/>
<protein>
    <submittedName>
        <fullName evidence="2">Alpha/beta hydrolase</fullName>
    </submittedName>
</protein>
<accession>A0A290WY24</accession>
<evidence type="ECO:0000313" key="2">
    <source>
        <dbReference type="EMBL" id="ATD61770.1"/>
    </source>
</evidence>
<gene>
    <name evidence="2" type="ORF">CNX70_17585</name>
</gene>
<organism evidence="2 3">
    <name type="scientific">Janthinobacterium svalbardensis</name>
    <dbReference type="NCBI Taxonomy" id="368607"/>
    <lineage>
        <taxon>Bacteria</taxon>
        <taxon>Pseudomonadati</taxon>
        <taxon>Pseudomonadota</taxon>
        <taxon>Betaproteobacteria</taxon>
        <taxon>Burkholderiales</taxon>
        <taxon>Oxalobacteraceae</taxon>
        <taxon>Janthinobacterium</taxon>
    </lineage>
</organism>
<dbReference type="AlphaFoldDB" id="A0A290WY24"/>
<dbReference type="GO" id="GO:0016787">
    <property type="term" value="F:hydrolase activity"/>
    <property type="evidence" value="ECO:0007669"/>
    <property type="project" value="UniProtKB-KW"/>
</dbReference>
<dbReference type="Gene3D" id="3.40.50.1820">
    <property type="entry name" value="alpha/beta hydrolase"/>
    <property type="match status" value="1"/>
</dbReference>
<dbReference type="Proteomes" id="UP000218437">
    <property type="component" value="Chromosome"/>
</dbReference>
<dbReference type="PANTHER" id="PTHR43689:SF8">
    <property type="entry name" value="ALPHA_BETA-HYDROLASES SUPERFAMILY PROTEIN"/>
    <property type="match status" value="1"/>
</dbReference>